<dbReference type="Gene3D" id="1.25.10.90">
    <property type="match status" value="1"/>
</dbReference>
<evidence type="ECO:0008006" key="3">
    <source>
        <dbReference type="Google" id="ProtNLM"/>
    </source>
</evidence>
<dbReference type="Pfam" id="PF08713">
    <property type="entry name" value="DNA_alkylation"/>
    <property type="match status" value="1"/>
</dbReference>
<name>A0A654KJ33_TAYEM</name>
<organism evidence="1 2">
    <name type="scientific">Taylorella equigenitalis (strain MCE9)</name>
    <dbReference type="NCBI Taxonomy" id="937774"/>
    <lineage>
        <taxon>Bacteria</taxon>
        <taxon>Pseudomonadati</taxon>
        <taxon>Pseudomonadota</taxon>
        <taxon>Betaproteobacteria</taxon>
        <taxon>Burkholderiales</taxon>
        <taxon>Alcaligenaceae</taxon>
        <taxon>Taylorella</taxon>
    </lineage>
</organism>
<evidence type="ECO:0000313" key="1">
    <source>
        <dbReference type="EMBL" id="ADU92461.1"/>
    </source>
</evidence>
<dbReference type="EMBL" id="CP002456">
    <property type="protein sequence ID" value="ADU92461.1"/>
    <property type="molecule type" value="Genomic_DNA"/>
</dbReference>
<dbReference type="PANTHER" id="PTHR34070">
    <property type="entry name" value="ARMADILLO-TYPE FOLD"/>
    <property type="match status" value="1"/>
</dbReference>
<sequence>MRKQTISKYLSSYATKKHKAYMEKLIPHVDRDRIMGVPSPIVKRAARDLYYSKGIEKLRGFLDDIPHFFIEESNTHAYILNCIEDIELQYYEIDKFLPEVDNWWTCDVLKVSSPINEPHDLFLQEHINKWLKSEDLYAVRFGIVTTMNHYLQERFDRKHLDAIVAVNSGDYFYLHSAVAWFFCTALIFQWDEVLPYMTEHKLPKLTHNYVIIKCRDSTRISDERKKLLDLLIRKR</sequence>
<dbReference type="CDD" id="cd06561">
    <property type="entry name" value="AlkD_like"/>
    <property type="match status" value="1"/>
</dbReference>
<accession>A0A654KJ33</accession>
<dbReference type="PANTHER" id="PTHR34070:SF1">
    <property type="entry name" value="DNA ALKYLATION REPAIR PROTEIN"/>
    <property type="match status" value="1"/>
</dbReference>
<protein>
    <recommendedName>
        <fullName evidence="3">DNA alkylation repair enzyme</fullName>
    </recommendedName>
</protein>
<reference evidence="1 2" key="1">
    <citation type="journal article" date="2011" name="J. Bacteriol.">
        <title>Genome sequence of Taylorella equigenitalis MCE9, the causative agent of contagious equine metritis.</title>
        <authorList>
            <person name="Hebert L."/>
            <person name="Moumen B."/>
            <person name="Duquesne F."/>
            <person name="Breuil M.F."/>
            <person name="Laugier C."/>
            <person name="Batto J.M."/>
            <person name="Renault P."/>
            <person name="Petry S."/>
        </authorList>
    </citation>
    <scope>NUCLEOTIDE SEQUENCE [LARGE SCALE GENOMIC DNA]</scope>
    <source>
        <strain evidence="1 2">MCE9</strain>
    </source>
</reference>
<dbReference type="Proteomes" id="UP000007472">
    <property type="component" value="Chromosome"/>
</dbReference>
<evidence type="ECO:0000313" key="2">
    <source>
        <dbReference type="Proteomes" id="UP000007472"/>
    </source>
</evidence>
<dbReference type="InterPro" id="IPR016024">
    <property type="entry name" value="ARM-type_fold"/>
</dbReference>
<dbReference type="KEGG" id="teq:TEQUI_1549"/>
<proteinExistence type="predicted"/>
<gene>
    <name evidence="1" type="ordered locus">TEQUI_1549</name>
</gene>
<dbReference type="InterPro" id="IPR014825">
    <property type="entry name" value="DNA_alkylation"/>
</dbReference>
<dbReference type="SUPFAM" id="SSF48371">
    <property type="entry name" value="ARM repeat"/>
    <property type="match status" value="1"/>
</dbReference>
<dbReference type="AlphaFoldDB" id="A0A654KJ33"/>